<feature type="region of interest" description="Disordered" evidence="1">
    <location>
        <begin position="1"/>
        <end position="31"/>
    </location>
</feature>
<organism evidence="3">
    <name type="scientific">Schizophyllum commune (strain H4-8 / FGSC 9210)</name>
    <name type="common">Split gill fungus</name>
    <dbReference type="NCBI Taxonomy" id="578458"/>
    <lineage>
        <taxon>Eukaryota</taxon>
        <taxon>Fungi</taxon>
        <taxon>Dikarya</taxon>
        <taxon>Basidiomycota</taxon>
        <taxon>Agaricomycotina</taxon>
        <taxon>Agaricomycetes</taxon>
        <taxon>Agaricomycetidae</taxon>
        <taxon>Agaricales</taxon>
        <taxon>Schizophyllaceae</taxon>
        <taxon>Schizophyllum</taxon>
    </lineage>
</organism>
<dbReference type="HOGENOM" id="CLU_033268_0_0_1"/>
<reference evidence="2 3" key="1">
    <citation type="journal article" date="2010" name="Nat. Biotechnol.">
        <title>Genome sequence of the model mushroom Schizophyllum commune.</title>
        <authorList>
            <person name="Ohm R.A."/>
            <person name="de Jong J.F."/>
            <person name="Lugones L.G."/>
            <person name="Aerts A."/>
            <person name="Kothe E."/>
            <person name="Stajich J.E."/>
            <person name="de Vries R.P."/>
            <person name="Record E."/>
            <person name="Levasseur A."/>
            <person name="Baker S.E."/>
            <person name="Bartholomew K.A."/>
            <person name="Coutinho P.M."/>
            <person name="Erdmann S."/>
            <person name="Fowler T.J."/>
            <person name="Gathman A.C."/>
            <person name="Lombard V."/>
            <person name="Henrissat B."/>
            <person name="Knabe N."/>
            <person name="Kuees U."/>
            <person name="Lilly W.W."/>
            <person name="Lindquist E."/>
            <person name="Lucas S."/>
            <person name="Magnuson J.K."/>
            <person name="Piumi F."/>
            <person name="Raudaskoski M."/>
            <person name="Salamov A."/>
            <person name="Schmutz J."/>
            <person name="Schwarze F.W.M.R."/>
            <person name="vanKuyk P.A."/>
            <person name="Horton J.S."/>
            <person name="Grigoriev I.V."/>
            <person name="Woesten H.A.B."/>
        </authorList>
    </citation>
    <scope>NUCLEOTIDE SEQUENCE [LARGE SCALE GENOMIC DNA]</scope>
    <source>
        <strain evidence="3">H4-8 / FGSC 9210</strain>
    </source>
</reference>
<name>D8Q4S6_SCHCM</name>
<protein>
    <submittedName>
        <fullName evidence="2">Uncharacterized protein</fullName>
    </submittedName>
</protein>
<dbReference type="KEGG" id="scm:SCHCO_02688830"/>
<keyword evidence="3" id="KW-1185">Reference proteome</keyword>
<evidence type="ECO:0000313" key="3">
    <source>
        <dbReference type="Proteomes" id="UP000007431"/>
    </source>
</evidence>
<proteinExistence type="predicted"/>
<feature type="compositionally biased region" description="Basic and acidic residues" evidence="1">
    <location>
        <begin position="1"/>
        <end position="24"/>
    </location>
</feature>
<dbReference type="eggNOG" id="ENOG502SYA8">
    <property type="taxonomic scope" value="Eukaryota"/>
</dbReference>
<sequence length="487" mass="54107">MSDRQAQEKHDIVSHKDNQEESATHKQQGSSRLFNTYDAQRPTHSVFDSVPAELLAFIFEACVALEMNTPNSFFHETSKAPWSLTQVCRSWRQTAQNTPSLWTIVRVSVDTIEELGHPPDDTAAILSSYLSNSHPLPLSLVIISEDEFPDYILLPLVDTSDRWYDLFLFTHPDDFARMAIVRGRLPVLQSLQIIPTRVGEPIVATPVMFELAPALTKATLGGHALNLNFALPWVQIRDFEANYAASAEVLPLLALMPALVRLKLGLEPADHSPVDARTWMVTHPGVRALTMNVADGQITAPDDLIDSLTLPALTDLEVECPVVERVESTRALVARSGCALDALTLVITFRCMGTMESLFRLAPRLRALTVFDGVSITNRPLLEALVVREEDPGGVLLPKLESITLLASRPLPAADVHRWLSVFESRVRPKQPEEGAENGTEVSPLRSILMGCTSGENIVDNEECVHRFHRMMEEGVKVDLWYGPDLF</sequence>
<dbReference type="AlphaFoldDB" id="D8Q4S6"/>
<dbReference type="EMBL" id="GL377306">
    <property type="protein sequence ID" value="EFI97289.1"/>
    <property type="molecule type" value="Genomic_DNA"/>
</dbReference>
<accession>D8Q4S6</accession>
<dbReference type="Proteomes" id="UP000007431">
    <property type="component" value="Unassembled WGS sequence"/>
</dbReference>
<dbReference type="RefSeq" id="XP_003032192.1">
    <property type="nucleotide sequence ID" value="XM_003032146.1"/>
</dbReference>
<evidence type="ECO:0000256" key="1">
    <source>
        <dbReference type="SAM" id="MobiDB-lite"/>
    </source>
</evidence>
<dbReference type="OMA" id="HRWKSIS"/>
<evidence type="ECO:0000313" key="2">
    <source>
        <dbReference type="EMBL" id="EFI97289.1"/>
    </source>
</evidence>
<gene>
    <name evidence="2" type="ORF">SCHCODRAFT_234850</name>
</gene>
<dbReference type="GeneID" id="9596278"/>
<dbReference type="OrthoDB" id="2909959at2759"/>
<dbReference type="InParanoid" id="D8Q4S6"/>
<dbReference type="Gene3D" id="1.20.1280.50">
    <property type="match status" value="1"/>
</dbReference>
<dbReference type="VEuPathDB" id="FungiDB:SCHCODRAFT_02688830"/>